<accession>M8CA48</accession>
<dbReference type="PANTHER" id="PTHR46502:SF15">
    <property type="entry name" value="16 KDA PHLOEM PROTEIN 1"/>
    <property type="match status" value="1"/>
</dbReference>
<dbReference type="Pfam" id="PF00168">
    <property type="entry name" value="C2"/>
    <property type="match status" value="1"/>
</dbReference>
<evidence type="ECO:0000256" key="2">
    <source>
        <dbReference type="ARBA" id="ARBA00022837"/>
    </source>
</evidence>
<dbReference type="SUPFAM" id="SSF49562">
    <property type="entry name" value="C2 domain (Calcium/lipid-binding domain, CaLB)"/>
    <property type="match status" value="1"/>
</dbReference>
<dbReference type="InterPro" id="IPR035892">
    <property type="entry name" value="C2_domain_sf"/>
</dbReference>
<dbReference type="EnsemblPlants" id="EMT23937">
    <property type="protein sequence ID" value="EMT23937"/>
    <property type="gene ID" value="F775_24678"/>
</dbReference>
<evidence type="ECO:0000313" key="4">
    <source>
        <dbReference type="EnsemblPlants" id="EMT23937"/>
    </source>
</evidence>
<evidence type="ECO:0000256" key="1">
    <source>
        <dbReference type="ARBA" id="ARBA00022723"/>
    </source>
</evidence>
<dbReference type="GO" id="GO:0046872">
    <property type="term" value="F:metal ion binding"/>
    <property type="evidence" value="ECO:0007669"/>
    <property type="project" value="UniProtKB-KW"/>
</dbReference>
<dbReference type="ExpressionAtlas" id="M8CA48">
    <property type="expression patterns" value="baseline"/>
</dbReference>
<dbReference type="SMART" id="SM00239">
    <property type="entry name" value="C2"/>
    <property type="match status" value="1"/>
</dbReference>
<dbReference type="Gene3D" id="2.60.40.150">
    <property type="entry name" value="C2 domain"/>
    <property type="match status" value="1"/>
</dbReference>
<organism evidence="4">
    <name type="scientific">Aegilops tauschii</name>
    <name type="common">Tausch's goatgrass</name>
    <name type="synonym">Aegilops squarrosa</name>
    <dbReference type="NCBI Taxonomy" id="37682"/>
    <lineage>
        <taxon>Eukaryota</taxon>
        <taxon>Viridiplantae</taxon>
        <taxon>Streptophyta</taxon>
        <taxon>Embryophyta</taxon>
        <taxon>Tracheophyta</taxon>
        <taxon>Spermatophyta</taxon>
        <taxon>Magnoliopsida</taxon>
        <taxon>Liliopsida</taxon>
        <taxon>Poales</taxon>
        <taxon>Poaceae</taxon>
        <taxon>BOP clade</taxon>
        <taxon>Pooideae</taxon>
        <taxon>Triticodae</taxon>
        <taxon>Triticeae</taxon>
        <taxon>Triticinae</taxon>
        <taxon>Aegilops</taxon>
    </lineage>
</organism>
<reference evidence="4" key="1">
    <citation type="submission" date="2015-06" db="UniProtKB">
        <authorList>
            <consortium name="EnsemblPlants"/>
        </authorList>
    </citation>
    <scope>IDENTIFICATION</scope>
</reference>
<dbReference type="AlphaFoldDB" id="M8CA48"/>
<dbReference type="PROSITE" id="PS50004">
    <property type="entry name" value="C2"/>
    <property type="match status" value="1"/>
</dbReference>
<dbReference type="PANTHER" id="PTHR46502">
    <property type="entry name" value="C2 DOMAIN-CONTAINING"/>
    <property type="match status" value="1"/>
</dbReference>
<name>M8CA48_AEGTA</name>
<dbReference type="InterPro" id="IPR000008">
    <property type="entry name" value="C2_dom"/>
</dbReference>
<feature type="region of interest" description="Disordered" evidence="3">
    <location>
        <begin position="53"/>
        <end position="102"/>
    </location>
</feature>
<keyword evidence="1" id="KW-0479">Metal-binding</keyword>
<protein>
    <submittedName>
        <fullName evidence="4">Uncharacterized protein</fullName>
    </submittedName>
</protein>
<feature type="region of interest" description="Disordered" evidence="3">
    <location>
        <begin position="1"/>
        <end position="32"/>
    </location>
</feature>
<evidence type="ECO:0000256" key="3">
    <source>
        <dbReference type="SAM" id="MobiDB-lite"/>
    </source>
</evidence>
<keyword evidence="2" id="KW-0106">Calcium</keyword>
<proteinExistence type="predicted"/>
<sequence>MAPPSFRVGVGSEGERKRGKSLEPVQTGAFSRWRPLQSFDPLERPAKAANAYRYIGSKTRRKQGEGRAACQKAKDRGGARSGLQLRSGGDGQGRAGGKIDPYVVVQYRSQERKSSTSRDEGRNPSWNEVFRFQINSSAANGQHKLFLRIMDHDNFSSDDFLGQATINVTDLITLGMESGSSQQNPAKYSVVSADNSYHGEIRVGISFTATKEVQAHPDSSVTSVPHMHDVPVRPHFVHTNFPTPKKTLAHFTLAPLYVSSAPNPHLISSSSPSTMSSSDNGRAYRYSDDWDAFLRIADGDEDELALRTALQRSRVDTSVSSSFALSHVTRRSADAGAGP</sequence>